<keyword evidence="2" id="KW-0547">Nucleotide-binding</keyword>
<evidence type="ECO:0000259" key="1">
    <source>
        <dbReference type="Pfam" id="PF13175"/>
    </source>
</evidence>
<proteinExistence type="predicted"/>
<feature type="domain" description="Endonuclease GajA/Old nuclease/RecF-like AAA" evidence="1">
    <location>
        <begin position="216"/>
        <end position="338"/>
    </location>
</feature>
<dbReference type="InterPro" id="IPR051396">
    <property type="entry name" value="Bact_Antivir_Def_Nuclease"/>
</dbReference>
<dbReference type="PANTHER" id="PTHR43581">
    <property type="entry name" value="ATP/GTP PHOSPHATASE"/>
    <property type="match status" value="1"/>
</dbReference>
<evidence type="ECO:0000313" key="3">
    <source>
        <dbReference type="Proteomes" id="UP001177943"/>
    </source>
</evidence>
<protein>
    <submittedName>
        <fullName evidence="2">ATP-binding protein</fullName>
    </submittedName>
</protein>
<dbReference type="RefSeq" id="WP_283925398.1">
    <property type="nucleotide sequence ID" value="NZ_CP126084.1"/>
</dbReference>
<dbReference type="GO" id="GO:0016887">
    <property type="term" value="F:ATP hydrolysis activity"/>
    <property type="evidence" value="ECO:0007669"/>
    <property type="project" value="InterPro"/>
</dbReference>
<dbReference type="EMBL" id="CP126084">
    <property type="protein sequence ID" value="WHX47912.1"/>
    <property type="molecule type" value="Genomic_DNA"/>
</dbReference>
<accession>A0AA95I790</accession>
<organism evidence="2 3">
    <name type="scientific">Paenibacillus woosongensis</name>
    <dbReference type="NCBI Taxonomy" id="307580"/>
    <lineage>
        <taxon>Bacteria</taxon>
        <taxon>Bacillati</taxon>
        <taxon>Bacillota</taxon>
        <taxon>Bacilli</taxon>
        <taxon>Bacillales</taxon>
        <taxon>Paenibacillaceae</taxon>
        <taxon>Paenibacillus</taxon>
    </lineage>
</organism>
<dbReference type="AlphaFoldDB" id="A0AA95I790"/>
<dbReference type="GO" id="GO:0005524">
    <property type="term" value="F:ATP binding"/>
    <property type="evidence" value="ECO:0007669"/>
    <property type="project" value="UniProtKB-KW"/>
</dbReference>
<keyword evidence="2" id="KW-0067">ATP-binding</keyword>
<name>A0AA95I790_9BACL</name>
<dbReference type="Pfam" id="PF13175">
    <property type="entry name" value="AAA_15"/>
    <property type="match status" value="2"/>
</dbReference>
<dbReference type="KEGG" id="pwn:QNH46_17470"/>
<dbReference type="InterPro" id="IPR027417">
    <property type="entry name" value="P-loop_NTPase"/>
</dbReference>
<reference evidence="2" key="1">
    <citation type="submission" date="2023-05" db="EMBL/GenBank/DDBJ databases">
        <title>Comparative genomics of Bacillaceae isolates and their secondary metabolite potential.</title>
        <authorList>
            <person name="Song L."/>
            <person name="Nielsen L.J."/>
            <person name="Mohite O."/>
            <person name="Xu X."/>
            <person name="Weber T."/>
            <person name="Kovacs A.T."/>
        </authorList>
    </citation>
    <scope>NUCLEOTIDE SEQUENCE</scope>
    <source>
        <strain evidence="2">B2_4</strain>
    </source>
</reference>
<dbReference type="InterPro" id="IPR041685">
    <property type="entry name" value="AAA_GajA/Old/RecF-like"/>
</dbReference>
<gene>
    <name evidence="2" type="ORF">QNH46_17470</name>
</gene>
<dbReference type="Gene3D" id="3.40.50.300">
    <property type="entry name" value="P-loop containing nucleotide triphosphate hydrolases"/>
    <property type="match status" value="2"/>
</dbReference>
<evidence type="ECO:0000313" key="2">
    <source>
        <dbReference type="EMBL" id="WHX47912.1"/>
    </source>
</evidence>
<dbReference type="Proteomes" id="UP001177943">
    <property type="component" value="Chromosome"/>
</dbReference>
<sequence>MKIKSIQLKGWRSYSNTEGIELKNFKKINIIIGQNNSGKSNLFKYLFRIREMINNAKPQHERKDELGAYDLLNCLPTSIAIQDTWAENGADIHCNIQLDQIKELEQGIEATLHLIKNINLSSHHKIDDQKTCFSIEYENEKYLIEKFIQTNPKILNPNTGEYVNPVEGIGYPKETVIYWKMFADSLVFVDPIRHYSRGSSEPSESDFDGSNIVQEIITLHNEENAKWRQFQKQLEDWLKIILLEPQFHLDPTNEKLRFFLKRGDKEVAAFLENLGTGVSQLIMLLSFLYLNRSRILNVFIEEPESNLHPEAVVQLMKILEENFENHRFFVSTHSSVLIDQLNENWSIHRVIRKEEKPSTILPCTEVVDYYKVLDELGIRPSQLLQSNIVIWVEGPSDRIYLKKWITDNNPYLLEGKHFSFLMYGGANIASYDLIDDKDYINILKTSRYSVIVCDSDKKKEDDPVKERVKKLIERLNAENSLKHYVYIWITSGREIENYIPGELFEQVLFDQFRREFIYVKDETAKRDKIALSFTLDASSLGLYDSFDVFYANKYHLIDGRPLEHSKIIDISNDLSKKKVQIATSIVEKWETKHYDNGTDLKEKLADIIEHIKRANYFGDH</sequence>
<dbReference type="PANTHER" id="PTHR43581:SF4">
    <property type="entry name" value="ATP_GTP PHOSPHATASE"/>
    <property type="match status" value="1"/>
</dbReference>
<feature type="domain" description="Endonuclease GajA/Old nuclease/RecF-like AAA" evidence="1">
    <location>
        <begin position="1"/>
        <end position="156"/>
    </location>
</feature>
<dbReference type="SUPFAM" id="SSF52540">
    <property type="entry name" value="P-loop containing nucleoside triphosphate hydrolases"/>
    <property type="match status" value="1"/>
</dbReference>